<dbReference type="InterPro" id="IPR032465">
    <property type="entry name" value="ACMSD"/>
</dbReference>
<feature type="domain" description="Amidohydrolase-related" evidence="2">
    <location>
        <begin position="134"/>
        <end position="386"/>
    </location>
</feature>
<dbReference type="SUPFAM" id="SSF51556">
    <property type="entry name" value="Metallo-dependent hydrolases"/>
    <property type="match status" value="1"/>
</dbReference>
<protein>
    <submittedName>
        <fullName evidence="4">Amidohydrolase</fullName>
    </submittedName>
</protein>
<evidence type="ECO:0000313" key="3">
    <source>
        <dbReference type="EMBL" id="TCC23501.1"/>
    </source>
</evidence>
<sequence length="388" mass="43731">MEPIEQGSPRRLLGRRGFVAGAAALGAGVGVSATAFATRDGGKEDPQISRTEKDITLRDQDLKFIGTEETFTTPELMELNSVNKDHIAFLTDIGLADLGNRRLRDMDQGGLNVQILSAHTPSVQNVPGKKGIDFAYRLNRMLAEGPMARYPGRFQAFATLPLQSPEAAADELERSVREDGFLGALTNGHITRKYLDHPDFEPVLARAEALDVPIYLHPGYPADEIFEIYYSTTRAEYTKEFQDYIFSGSGLGWHQEVLIQCVRMIAYGVFDRFPTLKIIVGHLGEGLPFYYERIANDMGEPTANSLKKPFAQYFQDNFWFTTSAFFQDELLHLLLKYISVDRVMFATDYPFIESIKEGTDWFRAVDLPRVDKEKIAFRNAENLFGIKV</sequence>
<accession>A0A4R0IZL8</accession>
<dbReference type="Proteomes" id="UP000294225">
    <property type="component" value="Unassembled WGS sequence"/>
</dbReference>
<dbReference type="EMBL" id="SJKC01000002">
    <property type="protein sequence ID" value="TCC38450.1"/>
    <property type="molecule type" value="Genomic_DNA"/>
</dbReference>
<dbReference type="InterPro" id="IPR006680">
    <property type="entry name" value="Amidohydro-rel"/>
</dbReference>
<dbReference type="EMBL" id="SJJY01000003">
    <property type="protein sequence ID" value="TCC23501.1"/>
    <property type="molecule type" value="Genomic_DNA"/>
</dbReference>
<organism evidence="4 6">
    <name type="scientific">Kribbella speibonae</name>
    <dbReference type="NCBI Taxonomy" id="1572660"/>
    <lineage>
        <taxon>Bacteria</taxon>
        <taxon>Bacillati</taxon>
        <taxon>Actinomycetota</taxon>
        <taxon>Actinomycetes</taxon>
        <taxon>Propionibacteriales</taxon>
        <taxon>Kribbellaceae</taxon>
        <taxon>Kribbella</taxon>
    </lineage>
</organism>
<comment type="caution">
    <text evidence="4">The sequence shown here is derived from an EMBL/GenBank/DDBJ whole genome shotgun (WGS) entry which is preliminary data.</text>
</comment>
<dbReference type="PANTHER" id="PTHR21240:SF30">
    <property type="entry name" value="AMIDOHYDROLASE-RELATED DOMAIN-CONTAINING PROTEIN-RELATED"/>
    <property type="match status" value="1"/>
</dbReference>
<proteinExistence type="predicted"/>
<keyword evidence="5" id="KW-1185">Reference proteome</keyword>
<dbReference type="PROSITE" id="PS51318">
    <property type="entry name" value="TAT"/>
    <property type="match status" value="1"/>
</dbReference>
<dbReference type="GO" id="GO:0019748">
    <property type="term" value="P:secondary metabolic process"/>
    <property type="evidence" value="ECO:0007669"/>
    <property type="project" value="TreeGrafter"/>
</dbReference>
<dbReference type="Gene3D" id="3.20.20.140">
    <property type="entry name" value="Metal-dependent hydrolases"/>
    <property type="match status" value="1"/>
</dbReference>
<dbReference type="Pfam" id="PF04909">
    <property type="entry name" value="Amidohydro_2"/>
    <property type="match status" value="1"/>
</dbReference>
<dbReference type="GO" id="GO:0016831">
    <property type="term" value="F:carboxy-lyase activity"/>
    <property type="evidence" value="ECO:0007669"/>
    <property type="project" value="InterPro"/>
</dbReference>
<keyword evidence="1" id="KW-0456">Lyase</keyword>
<dbReference type="GO" id="GO:0016787">
    <property type="term" value="F:hydrolase activity"/>
    <property type="evidence" value="ECO:0007669"/>
    <property type="project" value="UniProtKB-KW"/>
</dbReference>
<name>A0A4R0IZL8_9ACTN</name>
<dbReference type="RefSeq" id="WP_131462388.1">
    <property type="nucleotide sequence ID" value="NZ_SJJY01000003.1"/>
</dbReference>
<dbReference type="InterPro" id="IPR032466">
    <property type="entry name" value="Metal_Hydrolase"/>
</dbReference>
<gene>
    <name evidence="3" type="ORF">E0H58_17155</name>
    <name evidence="4" type="ORF">E0H92_18660</name>
</gene>
<keyword evidence="4" id="KW-0378">Hydrolase</keyword>
<dbReference type="InterPro" id="IPR006311">
    <property type="entry name" value="TAT_signal"/>
</dbReference>
<dbReference type="AlphaFoldDB" id="A0A4R0IZL8"/>
<dbReference type="GO" id="GO:0005829">
    <property type="term" value="C:cytosol"/>
    <property type="evidence" value="ECO:0007669"/>
    <property type="project" value="TreeGrafter"/>
</dbReference>
<evidence type="ECO:0000256" key="1">
    <source>
        <dbReference type="ARBA" id="ARBA00023239"/>
    </source>
</evidence>
<reference evidence="5 6" key="1">
    <citation type="submission" date="2019-02" db="EMBL/GenBank/DDBJ databases">
        <title>Kribbella capetownensis sp. nov. and Kribbella speibonae sp. nov., isolated from soil.</title>
        <authorList>
            <person name="Curtis S.M."/>
            <person name="Norton I."/>
            <person name="Everest G.J."/>
            <person name="Meyers P.R."/>
        </authorList>
    </citation>
    <scope>NUCLEOTIDE SEQUENCE [LARGE SCALE GENOMIC DNA]</scope>
    <source>
        <strain evidence="3 5">SK5</strain>
        <strain evidence="4 6">YM55</strain>
    </source>
</reference>
<evidence type="ECO:0000259" key="2">
    <source>
        <dbReference type="Pfam" id="PF04909"/>
    </source>
</evidence>
<dbReference type="Proteomes" id="UP000292385">
    <property type="component" value="Unassembled WGS sequence"/>
</dbReference>
<evidence type="ECO:0000313" key="6">
    <source>
        <dbReference type="Proteomes" id="UP000294225"/>
    </source>
</evidence>
<dbReference type="PANTHER" id="PTHR21240">
    <property type="entry name" value="2-AMINO-3-CARBOXYLMUCONATE-6-SEMIALDEHYDE DECARBOXYLASE"/>
    <property type="match status" value="1"/>
</dbReference>
<evidence type="ECO:0000313" key="5">
    <source>
        <dbReference type="Proteomes" id="UP000292385"/>
    </source>
</evidence>
<evidence type="ECO:0000313" key="4">
    <source>
        <dbReference type="EMBL" id="TCC38450.1"/>
    </source>
</evidence>